<proteinExistence type="predicted"/>
<evidence type="ECO:0000256" key="1">
    <source>
        <dbReference type="ARBA" id="ARBA00022737"/>
    </source>
</evidence>
<evidence type="ECO:0000313" key="3">
    <source>
        <dbReference type="EMBL" id="MBD9362776.1"/>
    </source>
</evidence>
<dbReference type="EMBL" id="JACXST010000003">
    <property type="protein sequence ID" value="MBD9362776.1"/>
    <property type="molecule type" value="Genomic_DNA"/>
</dbReference>
<feature type="compositionally biased region" description="Gly residues" evidence="2">
    <location>
        <begin position="26"/>
        <end position="36"/>
    </location>
</feature>
<feature type="region of interest" description="Disordered" evidence="2">
    <location>
        <begin position="1"/>
        <end position="41"/>
    </location>
</feature>
<feature type="compositionally biased region" description="Basic and acidic residues" evidence="2">
    <location>
        <begin position="1"/>
        <end position="11"/>
    </location>
</feature>
<dbReference type="Proteomes" id="UP000641152">
    <property type="component" value="Unassembled WGS sequence"/>
</dbReference>
<accession>A0ABR9DI55</accession>
<keyword evidence="4" id="KW-1185">Reference proteome</keyword>
<comment type="caution">
    <text evidence="3">The sequence shown here is derived from an EMBL/GenBank/DDBJ whole genome shotgun (WGS) entry which is preliminary data.</text>
</comment>
<sequence length="660" mass="71565">MSEDKKTKVVEIAKAAKKPSSQKPTGDGGRGSGGGRSTPPEKFGEYLIKNGAFHQSRAVKAGPDGSGFVEFPLCDFTCSIKEEVTAEDGLNDASFLRIEGRRSDGLPLPAADVPAKSFYSSQACWPNEAWGSRVFVYPGTAKRDNLRAAVHQYSRLSADIPRRVVYKFTGWKKIDGTWHYLTGSGAITAAGLIDGVQVDLGPGNMGRYALPVALAGDDLKQAVADALLLLEVAPSRPHIGAALLAAVARAPLGECQHTDFAIWLHGLTGSRKSALAAIAQAFYGDFTARSFPAGWADSANDMEAKSHQAKDGIFSADDFKPSVNRVEAEKQHAMAERIIRGTGNGAGRGRRTANMQAQAAPFNRSMLLVTAEDLPRGVSLLGRLLVLELGRADVDNPTLSKLQHAAQAGRFAGLMSAYLRWLAPRLDLLKAEFPKVVEQLRNAAIRDGFASSHPRAPEIYSNLLAGAETFLEFLEDAGTLTSEQTNIVLAELESCLKQAFSEQGAYQTEQDEVERFLQLLRAAFSSGNGHIATVIKQGPPLTRPYSWGWRTSGKDLNGDDLYKPMGDCCGWYAEPRDAQPPEVWLEPNTAFKIIQEFARHQGDSFLISAGSLWRRMAERGLLLKMERDSTRSKPRPTVPRGVAGRTVRVLVLSADLVESG</sequence>
<organism evidence="3 4">
    <name type="scientific">Methylomonas fluvii</name>
    <dbReference type="NCBI Taxonomy" id="1854564"/>
    <lineage>
        <taxon>Bacteria</taxon>
        <taxon>Pseudomonadati</taxon>
        <taxon>Pseudomonadota</taxon>
        <taxon>Gammaproteobacteria</taxon>
        <taxon>Methylococcales</taxon>
        <taxon>Methylococcaceae</taxon>
        <taxon>Methylomonas</taxon>
    </lineage>
</organism>
<dbReference type="RefSeq" id="WP_192395520.1">
    <property type="nucleotide sequence ID" value="NZ_CAJHIU010000003.1"/>
</dbReference>
<dbReference type="Pfam" id="PF01473">
    <property type="entry name" value="Choline_bind_1"/>
    <property type="match status" value="1"/>
</dbReference>
<dbReference type="InterPro" id="IPR018337">
    <property type="entry name" value="Cell_wall/Cho-bd_repeat"/>
</dbReference>
<gene>
    <name evidence="3" type="ORF">EBB_20145</name>
</gene>
<evidence type="ECO:0000256" key="2">
    <source>
        <dbReference type="SAM" id="MobiDB-lite"/>
    </source>
</evidence>
<evidence type="ECO:0000313" key="4">
    <source>
        <dbReference type="Proteomes" id="UP000641152"/>
    </source>
</evidence>
<protein>
    <submittedName>
        <fullName evidence="3">Cell wall-binding protein</fullName>
    </submittedName>
</protein>
<name>A0ABR9DI55_9GAMM</name>
<reference evidence="3 4" key="1">
    <citation type="submission" date="2020-09" db="EMBL/GenBank/DDBJ databases">
        <title>Methylomonas albis sp. nov. and Methylomonas fluvii sp. nov.: Two cold-adapted methanotrophs from the River Elbe and an amended description of Methylovulum psychrotolerans strain Eb1.</title>
        <authorList>
            <person name="Bussmann I.K."/>
            <person name="Klings K.-W."/>
            <person name="Warnstedt J."/>
            <person name="Hoppert M."/>
            <person name="Saborowski A."/>
            <person name="Horn F."/>
            <person name="Liebner S."/>
        </authorList>
    </citation>
    <scope>NUCLEOTIDE SEQUENCE [LARGE SCALE GENOMIC DNA]</scope>
    <source>
        <strain evidence="3 4">EbB</strain>
    </source>
</reference>
<keyword evidence="1" id="KW-0677">Repeat</keyword>